<dbReference type="InterPro" id="IPR011701">
    <property type="entry name" value="MFS"/>
</dbReference>
<feature type="domain" description="Major facilitator superfamily (MFS) profile" evidence="6">
    <location>
        <begin position="22"/>
        <end position="400"/>
    </location>
</feature>
<name>A0ABT1AAX8_9PSEU</name>
<feature type="transmembrane region" description="Helical" evidence="5">
    <location>
        <begin position="311"/>
        <end position="333"/>
    </location>
</feature>
<evidence type="ECO:0000259" key="6">
    <source>
        <dbReference type="PROSITE" id="PS50850"/>
    </source>
</evidence>
<dbReference type="CDD" id="cd17339">
    <property type="entry name" value="MFS_NIMT_CynX_like"/>
    <property type="match status" value="1"/>
</dbReference>
<protein>
    <submittedName>
        <fullName evidence="7">MFS transporter</fullName>
    </submittedName>
</protein>
<dbReference type="InterPro" id="IPR052524">
    <property type="entry name" value="MFS_Cyanate_Porter"/>
</dbReference>
<feature type="transmembrane region" description="Helical" evidence="5">
    <location>
        <begin position="58"/>
        <end position="78"/>
    </location>
</feature>
<evidence type="ECO:0000256" key="1">
    <source>
        <dbReference type="ARBA" id="ARBA00004651"/>
    </source>
</evidence>
<dbReference type="InterPro" id="IPR020846">
    <property type="entry name" value="MFS_dom"/>
</dbReference>
<keyword evidence="4 5" id="KW-0472">Membrane</keyword>
<organism evidence="7 8">
    <name type="scientific">Pseudonocardia humida</name>
    <dbReference type="NCBI Taxonomy" id="2800819"/>
    <lineage>
        <taxon>Bacteria</taxon>
        <taxon>Bacillati</taxon>
        <taxon>Actinomycetota</taxon>
        <taxon>Actinomycetes</taxon>
        <taxon>Pseudonocardiales</taxon>
        <taxon>Pseudonocardiaceae</taxon>
        <taxon>Pseudonocardia</taxon>
    </lineage>
</organism>
<evidence type="ECO:0000256" key="5">
    <source>
        <dbReference type="SAM" id="Phobius"/>
    </source>
</evidence>
<feature type="transmembrane region" description="Helical" evidence="5">
    <location>
        <begin position="373"/>
        <end position="395"/>
    </location>
</feature>
<accession>A0ABT1AAX8</accession>
<dbReference type="PANTHER" id="PTHR23523:SF2">
    <property type="entry name" value="2-NITROIMIDAZOLE TRANSPORTER"/>
    <property type="match status" value="1"/>
</dbReference>
<evidence type="ECO:0000256" key="3">
    <source>
        <dbReference type="ARBA" id="ARBA00022989"/>
    </source>
</evidence>
<dbReference type="Pfam" id="PF07690">
    <property type="entry name" value="MFS_1"/>
    <property type="match status" value="1"/>
</dbReference>
<evidence type="ECO:0000313" key="7">
    <source>
        <dbReference type="EMBL" id="MCO1659794.1"/>
    </source>
</evidence>
<comment type="caution">
    <text evidence="7">The sequence shown here is derived from an EMBL/GenBank/DDBJ whole genome shotgun (WGS) entry which is preliminary data.</text>
</comment>
<feature type="transmembrane region" description="Helical" evidence="5">
    <location>
        <begin position="147"/>
        <end position="168"/>
    </location>
</feature>
<reference evidence="7" key="1">
    <citation type="submission" date="2021-04" db="EMBL/GenBank/DDBJ databases">
        <title>Pseudonocardia sp. nov., isolated from sandy soil of mangrove forest.</title>
        <authorList>
            <person name="Zan Z."/>
            <person name="Huang R."/>
            <person name="Liu W."/>
        </authorList>
    </citation>
    <scope>NUCLEOTIDE SEQUENCE</scope>
    <source>
        <strain evidence="7">S2-4</strain>
    </source>
</reference>
<feature type="transmembrane region" description="Helical" evidence="5">
    <location>
        <begin position="345"/>
        <end position="367"/>
    </location>
</feature>
<feature type="transmembrane region" description="Helical" evidence="5">
    <location>
        <begin position="180"/>
        <end position="199"/>
    </location>
</feature>
<comment type="subcellular location">
    <subcellularLocation>
        <location evidence="1">Cell membrane</location>
        <topology evidence="1">Multi-pass membrane protein</topology>
    </subcellularLocation>
</comment>
<dbReference type="Proteomes" id="UP001165283">
    <property type="component" value="Unassembled WGS sequence"/>
</dbReference>
<proteinExistence type="predicted"/>
<keyword evidence="8" id="KW-1185">Reference proteome</keyword>
<dbReference type="InterPro" id="IPR036259">
    <property type="entry name" value="MFS_trans_sf"/>
</dbReference>
<sequence>MSELASEPAAPPARTAVRWSAVWFAVSIVLVAANLRPAVVAVGPLLGEIQADQGLSGTAAGVLTALPVLCFGLLAPLAPVAARRVGIERVLLGAVLVLCAGIAVRSAGGVVALFAGTVLLGAGIAVGNVLLPSLVKRDFPERTGLMTGLYSMAITSGATLAAGVTVPVAQAVGLQWRGALAMWLVFAGVALLSWLPHVRRSDRPARTGASRAGGLWRDPVAWQVTIYMGLQSLSFFAVVAWLPALLVARGFEPVVAGWLLSLATACGIVGATVAPLLAARSHRQRAVVLVTTGMAAAGLLGLLLVRGGEVLWVALLGAAQSAALGIALTLVGVRAPDAERAAQLSGMAQSAGYVLAAAGPFAVGFAHDVTGGWTVPLLLLLALLVLQGSAGVLAARDRMVAAPARPG</sequence>
<feature type="transmembrane region" description="Helical" evidence="5">
    <location>
        <begin position="21"/>
        <end position="46"/>
    </location>
</feature>
<feature type="transmembrane region" description="Helical" evidence="5">
    <location>
        <begin position="255"/>
        <end position="279"/>
    </location>
</feature>
<feature type="transmembrane region" description="Helical" evidence="5">
    <location>
        <begin position="90"/>
        <end position="107"/>
    </location>
</feature>
<feature type="transmembrane region" description="Helical" evidence="5">
    <location>
        <begin position="113"/>
        <end position="135"/>
    </location>
</feature>
<dbReference type="PANTHER" id="PTHR23523">
    <property type="match status" value="1"/>
</dbReference>
<dbReference type="RefSeq" id="WP_252444820.1">
    <property type="nucleotide sequence ID" value="NZ_JAGSOV010000071.1"/>
</dbReference>
<keyword evidence="2 5" id="KW-0812">Transmembrane</keyword>
<dbReference type="Gene3D" id="1.20.1250.20">
    <property type="entry name" value="MFS general substrate transporter like domains"/>
    <property type="match status" value="2"/>
</dbReference>
<feature type="transmembrane region" description="Helical" evidence="5">
    <location>
        <begin position="286"/>
        <end position="305"/>
    </location>
</feature>
<dbReference type="SUPFAM" id="SSF103473">
    <property type="entry name" value="MFS general substrate transporter"/>
    <property type="match status" value="1"/>
</dbReference>
<keyword evidence="3 5" id="KW-1133">Transmembrane helix</keyword>
<dbReference type="PROSITE" id="PS50850">
    <property type="entry name" value="MFS"/>
    <property type="match status" value="1"/>
</dbReference>
<evidence type="ECO:0000313" key="8">
    <source>
        <dbReference type="Proteomes" id="UP001165283"/>
    </source>
</evidence>
<gene>
    <name evidence="7" type="ORF">KDL28_32500</name>
</gene>
<dbReference type="EMBL" id="JAGSOV010000071">
    <property type="protein sequence ID" value="MCO1659794.1"/>
    <property type="molecule type" value="Genomic_DNA"/>
</dbReference>
<evidence type="ECO:0000256" key="2">
    <source>
        <dbReference type="ARBA" id="ARBA00022692"/>
    </source>
</evidence>
<evidence type="ECO:0000256" key="4">
    <source>
        <dbReference type="ARBA" id="ARBA00023136"/>
    </source>
</evidence>
<feature type="transmembrane region" description="Helical" evidence="5">
    <location>
        <begin position="220"/>
        <end position="243"/>
    </location>
</feature>